<feature type="signal peptide" evidence="3">
    <location>
        <begin position="1"/>
        <end position="37"/>
    </location>
</feature>
<keyword evidence="2 3" id="KW-0732">Signal</keyword>
<evidence type="ECO:0000256" key="3">
    <source>
        <dbReference type="SAM" id="SignalP"/>
    </source>
</evidence>
<sequence>MTSLLSALHSGQTPTLKRPRHALTGLCLLALANITWAAPAPELERQLAMDIGHKLIQPAYQRLAEITDHLSHDTEAYCQMAGSSLEAVQRSYRDSLNAWMRVQAINWGPAEKYNRNPSMYFWPDKKNISSRQLNTLINNADPAVLDPAAFSQASIAVSGLSAIERLLFDAPPPQPNSYRCQLLSAISANTARISQLLAAEWPAYMQQWQADSDPLKGIRLLLKSMDEIAQIISQQKLAMPMGSELSKARISRAESYRSASSLANIRANWAFITSLLQGNSDQPGLLKLISRENDELAETLRGLIFTTDHLLKAMDFTLEHAISDPEQRGKLMMLQANIDTMQSLLSADVSGTLGITLGFNSRDGD</sequence>
<evidence type="ECO:0000313" key="5">
    <source>
        <dbReference type="EMBL" id="PXF31287.1"/>
    </source>
</evidence>
<dbReference type="Proteomes" id="UP000248090">
    <property type="component" value="Unassembled WGS sequence"/>
</dbReference>
<dbReference type="Pfam" id="PF09375">
    <property type="entry name" value="Peptidase_M75"/>
    <property type="match status" value="1"/>
</dbReference>
<protein>
    <recommendedName>
        <fullName evidence="4">Imelysin-like domain-containing protein</fullName>
    </recommendedName>
</protein>
<dbReference type="InterPro" id="IPR038352">
    <property type="entry name" value="Imelysin_sf"/>
</dbReference>
<evidence type="ECO:0000313" key="6">
    <source>
        <dbReference type="Proteomes" id="UP000248090"/>
    </source>
</evidence>
<dbReference type="CDD" id="cd14659">
    <property type="entry name" value="Imelysin-like_IPPA"/>
    <property type="match status" value="1"/>
</dbReference>
<dbReference type="RefSeq" id="WP_110187289.1">
    <property type="nucleotide sequence ID" value="NZ_CP177354.1"/>
</dbReference>
<feature type="chain" id="PRO_5045304195" description="Imelysin-like domain-containing protein" evidence="3">
    <location>
        <begin position="38"/>
        <end position="365"/>
    </location>
</feature>
<evidence type="ECO:0000256" key="2">
    <source>
        <dbReference type="ARBA" id="ARBA00022729"/>
    </source>
</evidence>
<comment type="subcellular location">
    <subcellularLocation>
        <location evidence="1">Cell envelope</location>
    </subcellularLocation>
</comment>
<keyword evidence="6" id="KW-1185">Reference proteome</keyword>
<dbReference type="InterPro" id="IPR018976">
    <property type="entry name" value="Imelysin-like"/>
</dbReference>
<feature type="domain" description="Imelysin-like" evidence="4">
    <location>
        <begin position="56"/>
        <end position="343"/>
    </location>
</feature>
<comment type="caution">
    <text evidence="5">The sequence shown here is derived from an EMBL/GenBank/DDBJ whole genome shotgun (WGS) entry which is preliminary data.</text>
</comment>
<dbReference type="EMBL" id="LAPT01000045">
    <property type="protein sequence ID" value="PXF31287.1"/>
    <property type="molecule type" value="Genomic_DNA"/>
</dbReference>
<dbReference type="InterPro" id="IPR034984">
    <property type="entry name" value="Imelysin-like_IPPA"/>
</dbReference>
<evidence type="ECO:0000256" key="1">
    <source>
        <dbReference type="ARBA" id="ARBA00004196"/>
    </source>
</evidence>
<accession>A0ABX5LX82</accession>
<reference evidence="5 6" key="1">
    <citation type="submission" date="2015-03" db="EMBL/GenBank/DDBJ databases">
        <authorList>
            <person name="Krishnan R."/>
            <person name="Midha S."/>
            <person name="Patil P.B."/>
            <person name="Rameshkumar N."/>
        </authorList>
    </citation>
    <scope>NUCLEOTIDE SEQUENCE [LARGE SCALE GENOMIC DNA]</scope>
    <source>
        <strain evidence="5 6">L1E11</strain>
    </source>
</reference>
<organism evidence="5 6">
    <name type="scientific">Pokkaliibacter plantistimulans</name>
    <dbReference type="NCBI Taxonomy" id="1635171"/>
    <lineage>
        <taxon>Bacteria</taxon>
        <taxon>Pseudomonadati</taxon>
        <taxon>Pseudomonadota</taxon>
        <taxon>Gammaproteobacteria</taxon>
        <taxon>Oceanospirillales</taxon>
        <taxon>Balneatrichaceae</taxon>
        <taxon>Pokkaliibacter</taxon>
    </lineage>
</organism>
<name>A0ABX5LX82_9GAMM</name>
<dbReference type="Gene3D" id="1.20.1420.20">
    <property type="entry name" value="M75 peptidase, HXXE motif"/>
    <property type="match status" value="1"/>
</dbReference>
<evidence type="ECO:0000259" key="4">
    <source>
        <dbReference type="Pfam" id="PF09375"/>
    </source>
</evidence>
<gene>
    <name evidence="5" type="ORF">WH50_10615</name>
</gene>
<proteinExistence type="predicted"/>